<reference evidence="1 2" key="1">
    <citation type="journal article" date="2022" name="Hortic Res">
        <title>A haplotype resolved chromosomal level avocado genome allows analysis of novel avocado genes.</title>
        <authorList>
            <person name="Nath O."/>
            <person name="Fletcher S.J."/>
            <person name="Hayward A."/>
            <person name="Shaw L.M."/>
            <person name="Masouleh A.K."/>
            <person name="Furtado A."/>
            <person name="Henry R.J."/>
            <person name="Mitter N."/>
        </authorList>
    </citation>
    <scope>NUCLEOTIDE SEQUENCE [LARGE SCALE GENOMIC DNA]</scope>
    <source>
        <strain evidence="2">cv. Hass</strain>
    </source>
</reference>
<dbReference type="Proteomes" id="UP001234297">
    <property type="component" value="Chromosome 10"/>
</dbReference>
<keyword evidence="2" id="KW-1185">Reference proteome</keyword>
<accession>A0ACC2KLJ2</accession>
<comment type="caution">
    <text evidence="1">The sequence shown here is derived from an EMBL/GenBank/DDBJ whole genome shotgun (WGS) entry which is preliminary data.</text>
</comment>
<dbReference type="EMBL" id="CM056818">
    <property type="protein sequence ID" value="KAJ8622031.1"/>
    <property type="molecule type" value="Genomic_DNA"/>
</dbReference>
<protein>
    <submittedName>
        <fullName evidence="1">Uncharacterized protein</fullName>
    </submittedName>
</protein>
<evidence type="ECO:0000313" key="1">
    <source>
        <dbReference type="EMBL" id="KAJ8622031.1"/>
    </source>
</evidence>
<sequence length="213" mass="23296">MDGALPSDLLPDLIHEAKLRLGNHSALFKASFKGVTSMVATCVQKGLVPDPYMAQESDAKRELIEAKHGEINTQVLGVPLVDSTMPRDEEDVTHVIAGLKPNQNAHLLGAHDSSKGRSDYNQILTDHGESPHPLNNLVQPDASSMDDLQIWDRPNYDPCKALVLYDANKGKNQIEDDPHAYANKEKATFKLATSYAFIDPKDAANDASEAIQN</sequence>
<name>A0ACC2KLJ2_PERAE</name>
<gene>
    <name evidence="1" type="ORF">MRB53_030560</name>
</gene>
<proteinExistence type="predicted"/>
<organism evidence="1 2">
    <name type="scientific">Persea americana</name>
    <name type="common">Avocado</name>
    <dbReference type="NCBI Taxonomy" id="3435"/>
    <lineage>
        <taxon>Eukaryota</taxon>
        <taxon>Viridiplantae</taxon>
        <taxon>Streptophyta</taxon>
        <taxon>Embryophyta</taxon>
        <taxon>Tracheophyta</taxon>
        <taxon>Spermatophyta</taxon>
        <taxon>Magnoliopsida</taxon>
        <taxon>Magnoliidae</taxon>
        <taxon>Laurales</taxon>
        <taxon>Lauraceae</taxon>
        <taxon>Persea</taxon>
    </lineage>
</organism>
<evidence type="ECO:0000313" key="2">
    <source>
        <dbReference type="Proteomes" id="UP001234297"/>
    </source>
</evidence>